<accession>A0A7X0RWT3</accession>
<evidence type="ECO:0000256" key="9">
    <source>
        <dbReference type="ARBA" id="ARBA00038120"/>
    </source>
</evidence>
<evidence type="ECO:0000259" key="12">
    <source>
        <dbReference type="Pfam" id="PF00535"/>
    </source>
</evidence>
<dbReference type="GO" id="GO:0016117">
    <property type="term" value="P:carotenoid biosynthetic process"/>
    <property type="evidence" value="ECO:0007669"/>
    <property type="project" value="UniProtKB-KW"/>
</dbReference>
<evidence type="ECO:0000256" key="8">
    <source>
        <dbReference type="ARBA" id="ARBA00037904"/>
    </source>
</evidence>
<sequence length="372" mass="40956">MWIWWVSALLAVGVLSGFVLFRRHTIVANAEAGPETDQPRRLSVIIPARNEAFNLPDLLACLQVQTLRPFEVIVVDDESGDETYEIARRYGATVIANTPLPPGWTGKNWAVRNGYAHATGDLIAFLDADIRLVPEALASLVQARERTGGVVSVVPYHTAGRFYERLALIINILGVFAFTSFLERNRSTGLYGSCILTTRADYERAGGHDGVRSEVLEDLSLGAQYVEAGIRVTNFLGAGMVSFRMYPHGIRSAIQGLGKGALLSTSKLSGLTVLLVALWIVGLIGAEIGLICAPFAPAQGWIPLCASYMLYTLQIFYFIRYVGRFGKAVPIVHLLSTLFFLCVMIYSAYKVVFRGHVTWKGRQIEVGGRQRR</sequence>
<feature type="transmembrane region" description="Helical" evidence="11">
    <location>
        <begin position="331"/>
        <end position="349"/>
    </location>
</feature>
<dbReference type="InterPro" id="IPR001173">
    <property type="entry name" value="Glyco_trans_2-like"/>
</dbReference>
<evidence type="ECO:0000256" key="5">
    <source>
        <dbReference type="ARBA" id="ARBA00022746"/>
    </source>
</evidence>
<evidence type="ECO:0000256" key="7">
    <source>
        <dbReference type="ARBA" id="ARBA00037281"/>
    </source>
</evidence>
<evidence type="ECO:0000256" key="4">
    <source>
        <dbReference type="ARBA" id="ARBA00022679"/>
    </source>
</evidence>
<comment type="subcellular location">
    <subcellularLocation>
        <location evidence="1">Cell membrane</location>
    </subcellularLocation>
</comment>
<proteinExistence type="inferred from homology"/>
<evidence type="ECO:0000256" key="2">
    <source>
        <dbReference type="ARBA" id="ARBA00022475"/>
    </source>
</evidence>
<evidence type="ECO:0000256" key="1">
    <source>
        <dbReference type="ARBA" id="ARBA00004236"/>
    </source>
</evidence>
<dbReference type="Proteomes" id="UP000547209">
    <property type="component" value="Unassembled WGS sequence"/>
</dbReference>
<keyword evidence="11" id="KW-0812">Transmembrane</keyword>
<dbReference type="EMBL" id="JACJVP010000040">
    <property type="protein sequence ID" value="MBB6673549.1"/>
    <property type="molecule type" value="Genomic_DNA"/>
</dbReference>
<dbReference type="RefSeq" id="WP_185671417.1">
    <property type="nucleotide sequence ID" value="NZ_JACJVP010000040.1"/>
</dbReference>
<dbReference type="GO" id="GO:0016757">
    <property type="term" value="F:glycosyltransferase activity"/>
    <property type="evidence" value="ECO:0007669"/>
    <property type="project" value="UniProtKB-KW"/>
</dbReference>
<evidence type="ECO:0000256" key="6">
    <source>
        <dbReference type="ARBA" id="ARBA00023136"/>
    </source>
</evidence>
<protein>
    <recommendedName>
        <fullName evidence="10">4,4'-diaponeurosporenoate glycosyltransferase</fullName>
    </recommendedName>
</protein>
<dbReference type="AlphaFoldDB" id="A0A7X0RWT3"/>
<evidence type="ECO:0000256" key="3">
    <source>
        <dbReference type="ARBA" id="ARBA00022676"/>
    </source>
</evidence>
<dbReference type="PANTHER" id="PTHR43646:SF2">
    <property type="entry name" value="GLYCOSYLTRANSFERASE 2-LIKE DOMAIN-CONTAINING PROTEIN"/>
    <property type="match status" value="1"/>
</dbReference>
<feature type="transmembrane region" description="Helical" evidence="11">
    <location>
        <begin position="300"/>
        <end position="319"/>
    </location>
</feature>
<keyword evidence="14" id="KW-1185">Reference proteome</keyword>
<keyword evidence="11" id="KW-1133">Transmembrane helix</keyword>
<name>A0A7X0RWT3_9BACL</name>
<evidence type="ECO:0000313" key="13">
    <source>
        <dbReference type="EMBL" id="MBB6673549.1"/>
    </source>
</evidence>
<feature type="domain" description="Glycosyltransferase 2-like" evidence="12">
    <location>
        <begin position="43"/>
        <end position="198"/>
    </location>
</feature>
<comment type="pathway">
    <text evidence="8">Carotenoid biosynthesis; staphyloxanthin biosynthesis; staphyloxanthin from farnesyl diphosphate: step 4/5.</text>
</comment>
<reference evidence="13 14" key="1">
    <citation type="submission" date="2020-08" db="EMBL/GenBank/DDBJ databases">
        <title>Cohnella phylogeny.</title>
        <authorList>
            <person name="Dunlap C."/>
        </authorList>
    </citation>
    <scope>NUCLEOTIDE SEQUENCE [LARGE SCALE GENOMIC DNA]</scope>
    <source>
        <strain evidence="13 14">DSM 28246</strain>
    </source>
</reference>
<evidence type="ECO:0000256" key="10">
    <source>
        <dbReference type="ARBA" id="ARBA00040345"/>
    </source>
</evidence>
<dbReference type="Pfam" id="PF00535">
    <property type="entry name" value="Glycos_transf_2"/>
    <property type="match status" value="1"/>
</dbReference>
<dbReference type="CDD" id="cd00761">
    <property type="entry name" value="Glyco_tranf_GTA_type"/>
    <property type="match status" value="1"/>
</dbReference>
<evidence type="ECO:0000313" key="14">
    <source>
        <dbReference type="Proteomes" id="UP000547209"/>
    </source>
</evidence>
<keyword evidence="6 11" id="KW-0472">Membrane</keyword>
<feature type="transmembrane region" description="Helical" evidence="11">
    <location>
        <begin position="268"/>
        <end position="288"/>
    </location>
</feature>
<dbReference type="Gene3D" id="3.90.550.10">
    <property type="entry name" value="Spore Coat Polysaccharide Biosynthesis Protein SpsA, Chain A"/>
    <property type="match status" value="1"/>
</dbReference>
<gene>
    <name evidence="13" type="ORF">H7C19_22985</name>
</gene>
<keyword evidence="2" id="KW-1003">Cell membrane</keyword>
<evidence type="ECO:0000256" key="11">
    <source>
        <dbReference type="SAM" id="Phobius"/>
    </source>
</evidence>
<dbReference type="PANTHER" id="PTHR43646">
    <property type="entry name" value="GLYCOSYLTRANSFERASE"/>
    <property type="match status" value="1"/>
</dbReference>
<dbReference type="InterPro" id="IPR029044">
    <property type="entry name" value="Nucleotide-diphossugar_trans"/>
</dbReference>
<dbReference type="SUPFAM" id="SSF53448">
    <property type="entry name" value="Nucleotide-diphospho-sugar transferases"/>
    <property type="match status" value="1"/>
</dbReference>
<comment type="caution">
    <text evidence="13">The sequence shown here is derived from an EMBL/GenBank/DDBJ whole genome shotgun (WGS) entry which is preliminary data.</text>
</comment>
<comment type="function">
    <text evidence="7">Catalyzes the glycosylation of 4,4'-diaponeurosporenoate, i.e. the esterification of glucose at the C1'' position with the carboxyl group of 4,4'-diaponeurosporenic acid, to form glycosyl-4,4'-diaponeurosporenoate. This is a step in the biosynthesis of staphyloxanthin, an orange pigment present in most staphylococci strains.</text>
</comment>
<keyword evidence="5" id="KW-0125">Carotenoid biosynthesis</keyword>
<keyword evidence="3" id="KW-0328">Glycosyltransferase</keyword>
<feature type="transmembrane region" description="Helical" evidence="11">
    <location>
        <begin position="162"/>
        <end position="182"/>
    </location>
</feature>
<organism evidence="13 14">
    <name type="scientific">Cohnella nanjingensis</name>
    <dbReference type="NCBI Taxonomy" id="1387779"/>
    <lineage>
        <taxon>Bacteria</taxon>
        <taxon>Bacillati</taxon>
        <taxon>Bacillota</taxon>
        <taxon>Bacilli</taxon>
        <taxon>Bacillales</taxon>
        <taxon>Paenibacillaceae</taxon>
        <taxon>Cohnella</taxon>
    </lineage>
</organism>
<comment type="similarity">
    <text evidence="9">Belongs to the glycosyltransferase 2 family. CrtQ subfamily.</text>
</comment>
<keyword evidence="4 13" id="KW-0808">Transferase</keyword>
<dbReference type="GO" id="GO:0005886">
    <property type="term" value="C:plasma membrane"/>
    <property type="evidence" value="ECO:0007669"/>
    <property type="project" value="UniProtKB-SubCell"/>
</dbReference>